<feature type="transmembrane region" description="Helical" evidence="12">
    <location>
        <begin position="176"/>
        <end position="200"/>
    </location>
</feature>
<keyword evidence="8" id="KW-0406">Ion transport</keyword>
<feature type="signal peptide" evidence="13">
    <location>
        <begin position="1"/>
        <end position="26"/>
    </location>
</feature>
<dbReference type="InterPro" id="IPR002550">
    <property type="entry name" value="CNNM"/>
</dbReference>
<evidence type="ECO:0000313" key="16">
    <source>
        <dbReference type="Proteomes" id="UP001209878"/>
    </source>
</evidence>
<evidence type="ECO:0000259" key="14">
    <source>
        <dbReference type="PROSITE" id="PS51846"/>
    </source>
</evidence>
<dbReference type="GO" id="GO:0010960">
    <property type="term" value="P:magnesium ion homeostasis"/>
    <property type="evidence" value="ECO:0007669"/>
    <property type="project" value="InterPro"/>
</dbReference>
<keyword evidence="13" id="KW-0732">Signal</keyword>
<evidence type="ECO:0000256" key="11">
    <source>
        <dbReference type="PROSITE-ProRule" id="PRU01193"/>
    </source>
</evidence>
<feature type="transmembrane region" description="Helical" evidence="12">
    <location>
        <begin position="292"/>
        <end position="312"/>
    </location>
</feature>
<dbReference type="InterPro" id="IPR046342">
    <property type="entry name" value="CBS_dom_sf"/>
</dbReference>
<dbReference type="PROSITE" id="PS51846">
    <property type="entry name" value="CNNM"/>
    <property type="match status" value="1"/>
</dbReference>
<dbReference type="SUPFAM" id="SSF54631">
    <property type="entry name" value="CBS-domain pair"/>
    <property type="match status" value="1"/>
</dbReference>
<sequence>MANDMRTTKCLFSVVLLLCVTSGTRSANTTGGSVYGFRVDTAGDELVEHGRVIIISERDVLLRLFGRGFTAGTKVAFTFHNATAGSICDDMKSSETFPVVPESLTDHTVHVMINLPFFKPGSEGVTKPYFMCVKQTNKNTTNTRATTGRSFWIHQGGDPWLRIYVKKKEQQTYLPMWLQICIICVLLFFSGLFSGLNLGLMSLDKTELQIVENCGSEQERKFAKIISPVRNQGNFLLCTILLGNVLVNNTLAILTDNTVGSGPIAIVTATLGIVVFGEILPQAICSRHGLEVGARTIWFVKFFMFITFPLSFPISKLLNLMLGEEMGNTYNRERLRELLKVTKDNLDLVKDEVKIITGALELSKKTVKNIMTELKDVYMLDYDVILDFNTISEIMKTGYTRIPIFENDRTNICALLNIKDLAFIDPDDKTPLKTVCKFYNHPVNFVFEDAHLDVMLEEFKKGRFHLSFVQRVNSEGTGDPFYETIGVVTLEDIIEEIIQAEIIDETDTISMICLL</sequence>
<evidence type="ECO:0000313" key="15">
    <source>
        <dbReference type="EMBL" id="KAK2175553.1"/>
    </source>
</evidence>
<evidence type="ECO:0000256" key="9">
    <source>
        <dbReference type="ARBA" id="ARBA00023122"/>
    </source>
</evidence>
<feature type="chain" id="PRO_5041992888" description="CNNM transmembrane domain-containing protein" evidence="13">
    <location>
        <begin position="27"/>
        <end position="515"/>
    </location>
</feature>
<feature type="transmembrane region" description="Helical" evidence="12">
    <location>
        <begin position="260"/>
        <end position="280"/>
    </location>
</feature>
<dbReference type="GO" id="GO:0006811">
    <property type="term" value="P:monoatomic ion transport"/>
    <property type="evidence" value="ECO:0007669"/>
    <property type="project" value="UniProtKB-KW"/>
</dbReference>
<evidence type="ECO:0000256" key="8">
    <source>
        <dbReference type="ARBA" id="ARBA00023065"/>
    </source>
</evidence>
<evidence type="ECO:0000256" key="12">
    <source>
        <dbReference type="SAM" id="Phobius"/>
    </source>
</evidence>
<organism evidence="15 16">
    <name type="scientific">Ridgeia piscesae</name>
    <name type="common">Tubeworm</name>
    <dbReference type="NCBI Taxonomy" id="27915"/>
    <lineage>
        <taxon>Eukaryota</taxon>
        <taxon>Metazoa</taxon>
        <taxon>Spiralia</taxon>
        <taxon>Lophotrochozoa</taxon>
        <taxon>Annelida</taxon>
        <taxon>Polychaeta</taxon>
        <taxon>Sedentaria</taxon>
        <taxon>Canalipalpata</taxon>
        <taxon>Sabellida</taxon>
        <taxon>Siboglinidae</taxon>
        <taxon>Ridgeia</taxon>
    </lineage>
</organism>
<proteinExistence type="inferred from homology"/>
<evidence type="ECO:0000256" key="13">
    <source>
        <dbReference type="SAM" id="SignalP"/>
    </source>
</evidence>
<evidence type="ECO:0000256" key="6">
    <source>
        <dbReference type="ARBA" id="ARBA00022737"/>
    </source>
</evidence>
<evidence type="ECO:0000256" key="2">
    <source>
        <dbReference type="ARBA" id="ARBA00010484"/>
    </source>
</evidence>
<feature type="domain" description="CNNM transmembrane" evidence="14">
    <location>
        <begin position="172"/>
        <end position="352"/>
    </location>
</feature>
<dbReference type="GO" id="GO:0005886">
    <property type="term" value="C:plasma membrane"/>
    <property type="evidence" value="ECO:0007669"/>
    <property type="project" value="UniProtKB-SubCell"/>
</dbReference>
<evidence type="ECO:0000256" key="7">
    <source>
        <dbReference type="ARBA" id="ARBA00022989"/>
    </source>
</evidence>
<keyword evidence="3" id="KW-0813">Transport</keyword>
<evidence type="ECO:0000256" key="3">
    <source>
        <dbReference type="ARBA" id="ARBA00022448"/>
    </source>
</evidence>
<gene>
    <name evidence="15" type="ORF">NP493_726g00000</name>
</gene>
<protein>
    <recommendedName>
        <fullName evidence="14">CNNM transmembrane domain-containing protein</fullName>
    </recommendedName>
</protein>
<keyword evidence="16" id="KW-1185">Reference proteome</keyword>
<evidence type="ECO:0000256" key="1">
    <source>
        <dbReference type="ARBA" id="ARBA00004651"/>
    </source>
</evidence>
<keyword evidence="10 11" id="KW-0472">Membrane</keyword>
<keyword evidence="6" id="KW-0677">Repeat</keyword>
<keyword evidence="7 11" id="KW-1133">Transmembrane helix</keyword>
<dbReference type="CDD" id="cd04590">
    <property type="entry name" value="CBS_pair_CorC_HlyC_assoc"/>
    <property type="match status" value="1"/>
</dbReference>
<comment type="subcellular location">
    <subcellularLocation>
        <location evidence="1">Cell membrane</location>
        <topology evidence="1">Multi-pass membrane protein</topology>
    </subcellularLocation>
</comment>
<dbReference type="AlphaFoldDB" id="A0AAD9NP35"/>
<comment type="similarity">
    <text evidence="2">Belongs to the ACDP family.</text>
</comment>
<dbReference type="Pfam" id="PF01595">
    <property type="entry name" value="CNNM"/>
    <property type="match status" value="1"/>
</dbReference>
<name>A0AAD9NP35_RIDPI</name>
<evidence type="ECO:0000256" key="10">
    <source>
        <dbReference type="ARBA" id="ARBA00023136"/>
    </source>
</evidence>
<reference evidence="15" key="1">
    <citation type="journal article" date="2023" name="Mol. Biol. Evol.">
        <title>Third-Generation Sequencing Reveals the Adaptive Role of the Epigenome in Three Deep-Sea Polychaetes.</title>
        <authorList>
            <person name="Perez M."/>
            <person name="Aroh O."/>
            <person name="Sun Y."/>
            <person name="Lan Y."/>
            <person name="Juniper S.K."/>
            <person name="Young C.R."/>
            <person name="Angers B."/>
            <person name="Qian P.Y."/>
        </authorList>
    </citation>
    <scope>NUCLEOTIDE SEQUENCE</scope>
    <source>
        <strain evidence="15">R07B-5</strain>
    </source>
</reference>
<dbReference type="Proteomes" id="UP001209878">
    <property type="component" value="Unassembled WGS sequence"/>
</dbReference>
<comment type="caution">
    <text evidence="15">The sequence shown here is derived from an EMBL/GenBank/DDBJ whole genome shotgun (WGS) entry which is preliminary data.</text>
</comment>
<dbReference type="FunFam" id="3.10.580.10:FF:000001">
    <property type="entry name" value="Putative metal transporter CNNM3 isoform 2"/>
    <property type="match status" value="1"/>
</dbReference>
<keyword evidence="4" id="KW-1003">Cell membrane</keyword>
<dbReference type="PANTHER" id="PTHR12064">
    <property type="entry name" value="METAL TRANSPORTER CNNM"/>
    <property type="match status" value="1"/>
</dbReference>
<keyword evidence="9" id="KW-0129">CBS domain</keyword>
<dbReference type="Gene3D" id="3.10.580.10">
    <property type="entry name" value="CBS-domain"/>
    <property type="match status" value="1"/>
</dbReference>
<dbReference type="InterPro" id="IPR045095">
    <property type="entry name" value="ACDP"/>
</dbReference>
<dbReference type="PANTHER" id="PTHR12064:SF94">
    <property type="entry name" value="UNEXTENDED PROTEIN"/>
    <property type="match status" value="1"/>
</dbReference>
<evidence type="ECO:0000256" key="5">
    <source>
        <dbReference type="ARBA" id="ARBA00022692"/>
    </source>
</evidence>
<keyword evidence="5 11" id="KW-0812">Transmembrane</keyword>
<dbReference type="EMBL" id="JAODUO010000723">
    <property type="protein sequence ID" value="KAK2175553.1"/>
    <property type="molecule type" value="Genomic_DNA"/>
</dbReference>
<dbReference type="GO" id="GO:0022857">
    <property type="term" value="F:transmembrane transporter activity"/>
    <property type="evidence" value="ECO:0007669"/>
    <property type="project" value="TreeGrafter"/>
</dbReference>
<dbReference type="InterPro" id="IPR044751">
    <property type="entry name" value="Ion_transp-like_CBS"/>
</dbReference>
<evidence type="ECO:0000256" key="4">
    <source>
        <dbReference type="ARBA" id="ARBA00022475"/>
    </source>
</evidence>
<accession>A0AAD9NP35</accession>